<dbReference type="InterPro" id="IPR027417">
    <property type="entry name" value="P-loop_NTPase"/>
</dbReference>
<comment type="caution">
    <text evidence="1">The sequence shown here is derived from an EMBL/GenBank/DDBJ whole genome shotgun (WGS) entry which is preliminary data.</text>
</comment>
<dbReference type="EMBL" id="JACHWP010000006">
    <property type="protein sequence ID" value="MBB3023515.1"/>
    <property type="molecule type" value="Genomic_DNA"/>
</dbReference>
<evidence type="ECO:0008006" key="3">
    <source>
        <dbReference type="Google" id="ProtNLM"/>
    </source>
</evidence>
<name>A0A839QUW0_9MICO</name>
<keyword evidence="2" id="KW-1185">Reference proteome</keyword>
<sequence>MSTTPAPLHLEVADLPVVLRFAPAAEPDRGTAAIAAQLAELWEPLVTRSPRDPAPAGITLRVGITGETGDDADGADTIQLPPNFADSSYIVSGRVTTALIEHLIGERLLLHAGAVDLPGVGIVMVTGASGAGKSTATTVLAASGGYITDELTILDPRSLQIDAYPKPLSHVYTIDGARIGKRDFTMAEVGIDRVLTGRVGAPSVFLLVNRDQDADGVTFETMRMVEAVAEISGQSSSIWLIPNPLGTLVRLLQQTGGLLRATYAESADLPAALAEHLRGPDDAPADAPTGASFECDIVDPPAHLRPAEAPDPSVLGSDSAAGTAGAPLRLLPFHQAVWTADGCVVLTGGDAPTAVVLEGLSALLWSLLLEADEDADAPADLTEADLLALLRAEIGDHPDSETILAEVLALLRSHALLV</sequence>
<organism evidence="1 2">
    <name type="scientific">Helcobacillus massiliensis</name>
    <dbReference type="NCBI Taxonomy" id="521392"/>
    <lineage>
        <taxon>Bacteria</taxon>
        <taxon>Bacillati</taxon>
        <taxon>Actinomycetota</taxon>
        <taxon>Actinomycetes</taxon>
        <taxon>Micrococcales</taxon>
        <taxon>Dermabacteraceae</taxon>
        <taxon>Helcobacillus</taxon>
    </lineage>
</organism>
<proteinExistence type="predicted"/>
<dbReference type="Gene3D" id="3.40.50.300">
    <property type="entry name" value="P-loop containing nucleotide triphosphate hydrolases"/>
    <property type="match status" value="1"/>
</dbReference>
<dbReference type="SUPFAM" id="SSF53795">
    <property type="entry name" value="PEP carboxykinase-like"/>
    <property type="match status" value="1"/>
</dbReference>
<accession>A0A839QUW0</accession>
<evidence type="ECO:0000313" key="1">
    <source>
        <dbReference type="EMBL" id="MBB3023515.1"/>
    </source>
</evidence>
<reference evidence="1 2" key="1">
    <citation type="submission" date="2020-08" db="EMBL/GenBank/DDBJ databases">
        <title>Sequencing the genomes of 1000 actinobacteria strains.</title>
        <authorList>
            <person name="Klenk H.-P."/>
        </authorList>
    </citation>
    <scope>NUCLEOTIDE SEQUENCE [LARGE SCALE GENOMIC DNA]</scope>
    <source>
        <strain evidence="1 2">DSM 23040</strain>
    </source>
</reference>
<protein>
    <recommendedName>
        <fullName evidence="3">Serine kinase</fullName>
    </recommendedName>
</protein>
<evidence type="ECO:0000313" key="2">
    <source>
        <dbReference type="Proteomes" id="UP000568050"/>
    </source>
</evidence>
<dbReference type="RefSeq" id="WP_183376758.1">
    <property type="nucleotide sequence ID" value="NZ_CBCSFZ010000011.1"/>
</dbReference>
<dbReference type="Proteomes" id="UP000568050">
    <property type="component" value="Unassembled WGS sequence"/>
</dbReference>
<gene>
    <name evidence="1" type="ORF">FHX50_001812</name>
</gene>
<dbReference type="AlphaFoldDB" id="A0A839QUW0"/>